<feature type="domain" description="Tyr recombinase" evidence="2">
    <location>
        <begin position="35"/>
        <end position="240"/>
    </location>
</feature>
<evidence type="ECO:0000313" key="3">
    <source>
        <dbReference type="EMBL" id="MET3527190.1"/>
    </source>
</evidence>
<dbReference type="RefSeq" id="WP_354297691.1">
    <property type="nucleotide sequence ID" value="NZ_JBEPLU010000001.1"/>
</dbReference>
<dbReference type="Proteomes" id="UP001549110">
    <property type="component" value="Unassembled WGS sequence"/>
</dbReference>
<dbReference type="SUPFAM" id="SSF56349">
    <property type="entry name" value="DNA breaking-rejoining enzymes"/>
    <property type="match status" value="1"/>
</dbReference>
<reference evidence="3 4" key="1">
    <citation type="submission" date="2024-06" db="EMBL/GenBank/DDBJ databases">
        <title>Genomic Encyclopedia of Type Strains, Phase IV (KMG-IV): sequencing the most valuable type-strain genomes for metagenomic binning, comparative biology and taxonomic classification.</title>
        <authorList>
            <person name="Goeker M."/>
        </authorList>
    </citation>
    <scope>NUCLEOTIDE SEQUENCE [LARGE SCALE GENOMIC DNA]</scope>
    <source>
        <strain evidence="3 4">DSM 17809</strain>
    </source>
</reference>
<dbReference type="Gene3D" id="1.10.443.10">
    <property type="entry name" value="Intergrase catalytic core"/>
    <property type="match status" value="1"/>
</dbReference>
<accession>A0ABV2EJK1</accession>
<evidence type="ECO:0000256" key="1">
    <source>
        <dbReference type="ARBA" id="ARBA00023172"/>
    </source>
</evidence>
<evidence type="ECO:0000313" key="4">
    <source>
        <dbReference type="Proteomes" id="UP001549110"/>
    </source>
</evidence>
<dbReference type="PROSITE" id="PS51257">
    <property type="entry name" value="PROKAR_LIPOPROTEIN"/>
    <property type="match status" value="1"/>
</dbReference>
<dbReference type="EMBL" id="JBEPLU010000001">
    <property type="protein sequence ID" value="MET3527190.1"/>
    <property type="molecule type" value="Genomic_DNA"/>
</dbReference>
<dbReference type="InterPro" id="IPR002104">
    <property type="entry name" value="Integrase_catalytic"/>
</dbReference>
<dbReference type="PROSITE" id="PS51898">
    <property type="entry name" value="TYR_RECOMBINASE"/>
    <property type="match status" value="1"/>
</dbReference>
<sequence length="245" mass="27408">MSKASLPTSPPATLACLDRPIWWKGARQAPGQATAITEGCRSPLELNLKNREVANLTWLEVGFIVRLAALTGLRRADLLRLEWAHISDVAIQLTPLKTSRRRQPRRVIVPLLDETLALLKEIKEQQERRWTELAGAAMHKGTSAPPKPHTVLSNTRGRAWTKDGAEHQVLETKQKLGIDKHLHDCRGSFATRLRKAGATASEIADILGWTEARVERLLALYVDTDDVVRDFAERIRAKSAARRQS</sequence>
<proteinExistence type="predicted"/>
<dbReference type="Pfam" id="PF00589">
    <property type="entry name" value="Phage_integrase"/>
    <property type="match status" value="1"/>
</dbReference>
<name>A0ABV2EJK1_9CAUL</name>
<dbReference type="InterPro" id="IPR013762">
    <property type="entry name" value="Integrase-like_cat_sf"/>
</dbReference>
<keyword evidence="4" id="KW-1185">Reference proteome</keyword>
<gene>
    <name evidence="3" type="ORF">ABID41_002285</name>
</gene>
<evidence type="ECO:0000259" key="2">
    <source>
        <dbReference type="PROSITE" id="PS51898"/>
    </source>
</evidence>
<organism evidence="3 4">
    <name type="scientific">Phenylobacterium koreense</name>
    <dbReference type="NCBI Taxonomy" id="266125"/>
    <lineage>
        <taxon>Bacteria</taxon>
        <taxon>Pseudomonadati</taxon>
        <taxon>Pseudomonadota</taxon>
        <taxon>Alphaproteobacteria</taxon>
        <taxon>Caulobacterales</taxon>
        <taxon>Caulobacteraceae</taxon>
        <taxon>Phenylobacterium</taxon>
    </lineage>
</organism>
<keyword evidence="1" id="KW-0233">DNA recombination</keyword>
<protein>
    <submittedName>
        <fullName evidence="3">Integrase</fullName>
    </submittedName>
</protein>
<comment type="caution">
    <text evidence="3">The sequence shown here is derived from an EMBL/GenBank/DDBJ whole genome shotgun (WGS) entry which is preliminary data.</text>
</comment>
<dbReference type="InterPro" id="IPR011010">
    <property type="entry name" value="DNA_brk_join_enz"/>
</dbReference>